<gene>
    <name evidence="6" type="primary">Grip2</name>
</gene>
<feature type="domain" description="PDZ" evidence="5">
    <location>
        <begin position="1038"/>
        <end position="1120"/>
    </location>
</feature>
<dbReference type="Gene3D" id="2.30.42.10">
    <property type="match status" value="7"/>
</dbReference>
<dbReference type="InterPro" id="IPR001478">
    <property type="entry name" value="PDZ"/>
</dbReference>
<proteinExistence type="evidence at transcript level"/>
<feature type="compositionally biased region" description="Polar residues" evidence="4">
    <location>
        <begin position="854"/>
        <end position="869"/>
    </location>
</feature>
<dbReference type="GO" id="GO:0005737">
    <property type="term" value="C:cytoplasm"/>
    <property type="evidence" value="ECO:0007669"/>
    <property type="project" value="UniProtKB-SubCell"/>
</dbReference>
<dbReference type="CDD" id="cd06682">
    <property type="entry name" value="PDZ5_GRIP1-2-like"/>
    <property type="match status" value="1"/>
</dbReference>
<dbReference type="InterPro" id="IPR043545">
    <property type="entry name" value="GRIP1/2"/>
</dbReference>
<dbReference type="SUPFAM" id="SSF50156">
    <property type="entry name" value="PDZ domain-like"/>
    <property type="match status" value="7"/>
</dbReference>
<dbReference type="Pfam" id="PF00595">
    <property type="entry name" value="PDZ"/>
    <property type="match status" value="7"/>
</dbReference>
<feature type="region of interest" description="Disordered" evidence="4">
    <location>
        <begin position="29"/>
        <end position="52"/>
    </location>
</feature>
<evidence type="ECO:0000313" key="6">
    <source>
        <dbReference type="EMBL" id="CAB3250893.1"/>
    </source>
</evidence>
<evidence type="ECO:0000256" key="3">
    <source>
        <dbReference type="ARBA" id="ARBA00022737"/>
    </source>
</evidence>
<feature type="domain" description="PDZ" evidence="5">
    <location>
        <begin position="191"/>
        <end position="278"/>
    </location>
</feature>
<comment type="subcellular location">
    <subcellularLocation>
        <location evidence="1">Cytoplasm</location>
    </subcellularLocation>
</comment>
<feature type="domain" description="PDZ" evidence="5">
    <location>
        <begin position="82"/>
        <end position="175"/>
    </location>
</feature>
<feature type="domain" description="PDZ" evidence="5">
    <location>
        <begin position="466"/>
        <end position="552"/>
    </location>
</feature>
<dbReference type="InterPro" id="IPR036034">
    <property type="entry name" value="PDZ_sf"/>
</dbReference>
<feature type="compositionally biased region" description="Polar residues" evidence="4">
    <location>
        <begin position="894"/>
        <end position="908"/>
    </location>
</feature>
<feature type="region of interest" description="Disordered" evidence="4">
    <location>
        <begin position="418"/>
        <end position="440"/>
    </location>
</feature>
<dbReference type="PANTHER" id="PTHR46227:SF2">
    <property type="entry name" value="FI03335P"/>
    <property type="match status" value="1"/>
</dbReference>
<keyword evidence="3" id="KW-0677">Repeat</keyword>
<feature type="compositionally biased region" description="Basic and acidic residues" evidence="4">
    <location>
        <begin position="941"/>
        <end position="959"/>
    </location>
</feature>
<dbReference type="EMBL" id="LR785594">
    <property type="protein sequence ID" value="CAB3250893.1"/>
    <property type="molecule type" value="mRNA"/>
</dbReference>
<feature type="compositionally biased region" description="Basic and acidic residues" evidence="4">
    <location>
        <begin position="819"/>
        <end position="836"/>
    </location>
</feature>
<sequence>MGSSHSRKTDHERENRAFSFYLRKSSFRGKQSTLKTGSLRRPPAHQVQPKSNLRRWHSATSLNEERHHAMEAEQLQIVPARVEEIPEEERGMCMVKLVKTNALGVTVSGGSDREGRPKVKELRSSGLAAKSDLLQVGDFITEINGIRTSKLKHGEIISLLKNIGERVNLEIEYHLPPTTVQTAHIVQKTTDITLRRSGNDSFGFVLRGGSHDQHCKSRPHVVTHIRKDSPADREGSLKTGDRIVSVGSIKLQSLTLEDSLETIKASPEETTFTIEYDVSVMDAVANASGPLLVEVSKTPGAELGITLTKSTHRKKTVICIDRVKPASISDRCGALHVGDQILSIDNVSMGNGSVSVREASDMLQTASDQVKLEILPVSHLAIASPKQFGQNRFAPFITSAQSMSALNSQRVGRQHLQGSGVSTFGRGSNRFNRKRPPRNKYSASAMSLASTDYLSGNQVVHTEVVEIHLMTSEDGCDPMTSPPTSAGFGIQLQGSVFATEMLGSPPVIGFIEPDSVADRCGVIQAGDRIVSINGFACEDCAIDDVNQMLNEAYCAGQVVMEIEFDVAESVVPSSGTFHAKLGKRRGVDVGIVVSAVHNEDALMISEVKRGSVAHRTGTLEAGDRLLSIDGVRLDDCSAEDAHALLASAEDVVRLKIQKDEENSEDAETAGAITYTVELKRYGGPLGITISGTDEKFDPIVISGLTPGGLASRTGAIHVGDKILSINAVPLRAKTLNEAISLLQNAGEVVNLKIRRRLADIPASNEQQTQDQHRPLEATKPPFATSTIQRNEIRNDPISELSDPEDDILPPPMGPLPEHSPSDKEQRNGSLPKERGVRPGPAGAPSIDSAVESWVDSSADMQHTRSSTGSHHPLGGAVSPSVQMPLFESPKPIRQFSNEWQKNRSSTAPRMQKRGDRSSSSFSKIREKFETGSSSRTYSDTWGKREQMRARNYKSPDRSKTSSIADWQRALDDLQSVGQSGYLQDLESKLTIGTLDRNRPAASYGLRRQTQGGGMYDSVGTGRSEYNSQVPSSPQQLQKLSLIKDHKGDDFGFSMSDGQTDNGVYVHTVRQGGPASRAGVLPYDRILQVNGTSTHEADCRSTIALVDNDQHTLSLLVSRHSANTLPHLARRPVLSPPVSSRATRAADKYPVF</sequence>
<dbReference type="SMART" id="SM00228">
    <property type="entry name" value="PDZ"/>
    <property type="match status" value="7"/>
</dbReference>
<keyword evidence="6" id="KW-0675">Receptor</keyword>
<dbReference type="CDD" id="cd06681">
    <property type="entry name" value="PDZ2_GRIP1-2-like"/>
    <property type="match status" value="1"/>
</dbReference>
<accession>A0A6F9DEN0</accession>
<feature type="compositionally biased region" description="Polar residues" evidence="4">
    <location>
        <begin position="930"/>
        <end position="939"/>
    </location>
</feature>
<dbReference type="CDD" id="cd06683">
    <property type="entry name" value="PDZ6_GRIP1-2-like"/>
    <property type="match status" value="1"/>
</dbReference>
<evidence type="ECO:0000256" key="4">
    <source>
        <dbReference type="SAM" id="MobiDB-lite"/>
    </source>
</evidence>
<feature type="domain" description="PDZ" evidence="5">
    <location>
        <begin position="292"/>
        <end position="378"/>
    </location>
</feature>
<evidence type="ECO:0000256" key="1">
    <source>
        <dbReference type="ARBA" id="ARBA00004496"/>
    </source>
</evidence>
<dbReference type="CDD" id="cd06684">
    <property type="entry name" value="PDZ3_GRIP1-2-like"/>
    <property type="match status" value="1"/>
</dbReference>
<feature type="domain" description="PDZ" evidence="5">
    <location>
        <begin position="578"/>
        <end position="660"/>
    </location>
</feature>
<dbReference type="AlphaFoldDB" id="A0A6F9DEN0"/>
<organism evidence="6">
    <name type="scientific">Phallusia mammillata</name>
    <dbReference type="NCBI Taxonomy" id="59560"/>
    <lineage>
        <taxon>Eukaryota</taxon>
        <taxon>Metazoa</taxon>
        <taxon>Chordata</taxon>
        <taxon>Tunicata</taxon>
        <taxon>Ascidiacea</taxon>
        <taxon>Phlebobranchia</taxon>
        <taxon>Ascidiidae</taxon>
        <taxon>Phallusia</taxon>
    </lineage>
</organism>
<feature type="domain" description="PDZ" evidence="5">
    <location>
        <begin position="675"/>
        <end position="757"/>
    </location>
</feature>
<dbReference type="FunFam" id="2.30.42.10:FF:000031">
    <property type="entry name" value="Glutamate receptor interacting protein 1"/>
    <property type="match status" value="1"/>
</dbReference>
<protein>
    <submittedName>
        <fullName evidence="6">Glutamate receptor-interacting protein 2</fullName>
    </submittedName>
</protein>
<dbReference type="GO" id="GO:0098887">
    <property type="term" value="P:neurotransmitter receptor transport, endosome to postsynaptic membrane"/>
    <property type="evidence" value="ECO:0007669"/>
    <property type="project" value="TreeGrafter"/>
</dbReference>
<evidence type="ECO:0000259" key="5">
    <source>
        <dbReference type="PROSITE" id="PS50106"/>
    </source>
</evidence>
<dbReference type="PANTHER" id="PTHR46227">
    <property type="entry name" value="GLUTAMATE RECEPTOR-INTERACTING PROTEIN GRIP"/>
    <property type="match status" value="1"/>
</dbReference>
<name>A0A6F9DEN0_9ASCI</name>
<reference evidence="6" key="1">
    <citation type="submission" date="2020-04" db="EMBL/GenBank/DDBJ databases">
        <authorList>
            <person name="Neveu A P."/>
        </authorList>
    </citation>
    <scope>NUCLEOTIDE SEQUENCE</scope>
    <source>
        <tissue evidence="6">Whole embryo</tissue>
    </source>
</reference>
<keyword evidence="2" id="KW-0963">Cytoplasm</keyword>
<dbReference type="PROSITE" id="PS50106">
    <property type="entry name" value="PDZ"/>
    <property type="match status" value="7"/>
</dbReference>
<evidence type="ECO:0000256" key="2">
    <source>
        <dbReference type="ARBA" id="ARBA00022490"/>
    </source>
</evidence>
<feature type="region of interest" description="Disordered" evidence="4">
    <location>
        <begin position="760"/>
        <end position="961"/>
    </location>
</feature>